<gene>
    <name evidence="1" type="ORF">AVEN_93949_1</name>
</gene>
<name>A0A4Y2CML7_ARAVE</name>
<protein>
    <submittedName>
        <fullName evidence="1">Uncharacterized protein</fullName>
    </submittedName>
</protein>
<sequence>MVDSTLLRWVSSCPINMNFGSLGGFFCENSFVSLEQHVEFWPSRKSRNDSDLVKLSNWLSLHNLLNVICPKHLLINIAIEFDADDKTNCDSGKDVGEKFLSSIAGGSFGELKLLREKRVIAISATSNTSIIRNESVVFNPLQLFTRIAAVFKSNENLRDHLKYELAPQPPSLFEGVSSRKNAKSTLAAIIE</sequence>
<evidence type="ECO:0000313" key="1">
    <source>
        <dbReference type="EMBL" id="GBM04545.1"/>
    </source>
</evidence>
<accession>A0A4Y2CML7</accession>
<dbReference type="AlphaFoldDB" id="A0A4Y2CML7"/>
<proteinExistence type="predicted"/>
<reference evidence="1 2" key="1">
    <citation type="journal article" date="2019" name="Sci. Rep.">
        <title>Orb-weaving spider Araneus ventricosus genome elucidates the spidroin gene catalogue.</title>
        <authorList>
            <person name="Kono N."/>
            <person name="Nakamura H."/>
            <person name="Ohtoshi R."/>
            <person name="Moran D.A.P."/>
            <person name="Shinohara A."/>
            <person name="Yoshida Y."/>
            <person name="Fujiwara M."/>
            <person name="Mori M."/>
            <person name="Tomita M."/>
            <person name="Arakawa K."/>
        </authorList>
    </citation>
    <scope>NUCLEOTIDE SEQUENCE [LARGE SCALE GENOMIC DNA]</scope>
</reference>
<comment type="caution">
    <text evidence="1">The sequence shown here is derived from an EMBL/GenBank/DDBJ whole genome shotgun (WGS) entry which is preliminary data.</text>
</comment>
<dbReference type="EMBL" id="BGPR01000204">
    <property type="protein sequence ID" value="GBM04545.1"/>
    <property type="molecule type" value="Genomic_DNA"/>
</dbReference>
<keyword evidence="2" id="KW-1185">Reference proteome</keyword>
<organism evidence="1 2">
    <name type="scientific">Araneus ventricosus</name>
    <name type="common">Orbweaver spider</name>
    <name type="synonym">Epeira ventricosa</name>
    <dbReference type="NCBI Taxonomy" id="182803"/>
    <lineage>
        <taxon>Eukaryota</taxon>
        <taxon>Metazoa</taxon>
        <taxon>Ecdysozoa</taxon>
        <taxon>Arthropoda</taxon>
        <taxon>Chelicerata</taxon>
        <taxon>Arachnida</taxon>
        <taxon>Araneae</taxon>
        <taxon>Araneomorphae</taxon>
        <taxon>Entelegynae</taxon>
        <taxon>Araneoidea</taxon>
        <taxon>Araneidae</taxon>
        <taxon>Araneus</taxon>
    </lineage>
</organism>
<dbReference type="Proteomes" id="UP000499080">
    <property type="component" value="Unassembled WGS sequence"/>
</dbReference>
<evidence type="ECO:0000313" key="2">
    <source>
        <dbReference type="Proteomes" id="UP000499080"/>
    </source>
</evidence>